<dbReference type="AlphaFoldDB" id="A0A4U0WZ24"/>
<reference evidence="2 3" key="1">
    <citation type="submission" date="2017-03" db="EMBL/GenBank/DDBJ databases">
        <title>Genomes of endolithic fungi from Antarctica.</title>
        <authorList>
            <person name="Coleine C."/>
            <person name="Masonjones S."/>
            <person name="Stajich J.E."/>
        </authorList>
    </citation>
    <scope>NUCLEOTIDE SEQUENCE [LARGE SCALE GENOMIC DNA]</scope>
    <source>
        <strain evidence="2 3">CCFEE 5184</strain>
    </source>
</reference>
<dbReference type="EMBL" id="NAJQ01000503">
    <property type="protein sequence ID" value="TKA68517.1"/>
    <property type="molecule type" value="Genomic_DNA"/>
</dbReference>
<dbReference type="Pfam" id="PF00646">
    <property type="entry name" value="F-box"/>
    <property type="match status" value="1"/>
</dbReference>
<sequence>MPASHLTDLPTDAVSIIVSFLPMKDVRNFRQACRWADHETFHDFAARGYERVGIRGSRESVRRFARVVQESPRLAAFVQWFHVDFLSLDAVELAQACRAEREWPALARLHGREPTVSRLVAALPNLESLVITGLTSAAFAWHWQPRDFLADRNLQENTRWSGLTALSLSQLL</sequence>
<feature type="domain" description="F-box" evidence="1">
    <location>
        <begin position="3"/>
        <end position="52"/>
    </location>
</feature>
<dbReference type="PROSITE" id="PS50181">
    <property type="entry name" value="FBOX"/>
    <property type="match status" value="1"/>
</dbReference>
<evidence type="ECO:0000313" key="3">
    <source>
        <dbReference type="Proteomes" id="UP000309340"/>
    </source>
</evidence>
<gene>
    <name evidence="2" type="ORF">B0A55_08175</name>
</gene>
<name>A0A4U0WZ24_9PEZI</name>
<comment type="caution">
    <text evidence="2">The sequence shown here is derived from an EMBL/GenBank/DDBJ whole genome shotgun (WGS) entry which is preliminary data.</text>
</comment>
<evidence type="ECO:0000313" key="2">
    <source>
        <dbReference type="EMBL" id="TKA68517.1"/>
    </source>
</evidence>
<dbReference type="Proteomes" id="UP000309340">
    <property type="component" value="Unassembled WGS sequence"/>
</dbReference>
<dbReference type="InterPro" id="IPR036047">
    <property type="entry name" value="F-box-like_dom_sf"/>
</dbReference>
<accession>A0A4U0WZ24</accession>
<proteinExistence type="predicted"/>
<protein>
    <recommendedName>
        <fullName evidence="1">F-box domain-containing protein</fullName>
    </recommendedName>
</protein>
<evidence type="ECO:0000259" key="1">
    <source>
        <dbReference type="PROSITE" id="PS50181"/>
    </source>
</evidence>
<keyword evidence="3" id="KW-1185">Reference proteome</keyword>
<dbReference type="InterPro" id="IPR001810">
    <property type="entry name" value="F-box_dom"/>
</dbReference>
<organism evidence="2 3">
    <name type="scientific">Friedmanniomyces simplex</name>
    <dbReference type="NCBI Taxonomy" id="329884"/>
    <lineage>
        <taxon>Eukaryota</taxon>
        <taxon>Fungi</taxon>
        <taxon>Dikarya</taxon>
        <taxon>Ascomycota</taxon>
        <taxon>Pezizomycotina</taxon>
        <taxon>Dothideomycetes</taxon>
        <taxon>Dothideomycetidae</taxon>
        <taxon>Mycosphaerellales</taxon>
        <taxon>Teratosphaeriaceae</taxon>
        <taxon>Friedmanniomyces</taxon>
    </lineage>
</organism>
<dbReference type="SUPFAM" id="SSF81383">
    <property type="entry name" value="F-box domain"/>
    <property type="match status" value="1"/>
</dbReference>